<organism evidence="2 3">
    <name type="scientific">Fukomys damarensis</name>
    <name type="common">Damaraland mole rat</name>
    <name type="synonym">Cryptomys damarensis</name>
    <dbReference type="NCBI Taxonomy" id="885580"/>
    <lineage>
        <taxon>Eukaryota</taxon>
        <taxon>Metazoa</taxon>
        <taxon>Chordata</taxon>
        <taxon>Craniata</taxon>
        <taxon>Vertebrata</taxon>
        <taxon>Euteleostomi</taxon>
        <taxon>Mammalia</taxon>
        <taxon>Eutheria</taxon>
        <taxon>Euarchontoglires</taxon>
        <taxon>Glires</taxon>
        <taxon>Rodentia</taxon>
        <taxon>Hystricomorpha</taxon>
        <taxon>Bathyergidae</taxon>
        <taxon>Fukomys</taxon>
    </lineage>
</organism>
<evidence type="ECO:0000256" key="1">
    <source>
        <dbReference type="SAM" id="MobiDB-lite"/>
    </source>
</evidence>
<dbReference type="EMBL" id="KN123067">
    <property type="protein sequence ID" value="KFO26896.1"/>
    <property type="molecule type" value="Genomic_DNA"/>
</dbReference>
<feature type="compositionally biased region" description="Polar residues" evidence="1">
    <location>
        <begin position="103"/>
        <end position="113"/>
    </location>
</feature>
<feature type="region of interest" description="Disordered" evidence="1">
    <location>
        <begin position="35"/>
        <end position="116"/>
    </location>
</feature>
<dbReference type="Proteomes" id="UP000028990">
    <property type="component" value="Unassembled WGS sequence"/>
</dbReference>
<dbReference type="AlphaFoldDB" id="A0A091DVR7"/>
<feature type="compositionally biased region" description="Polar residues" evidence="1">
    <location>
        <begin position="86"/>
        <end position="95"/>
    </location>
</feature>
<proteinExistence type="predicted"/>
<accession>A0A091DVR7</accession>
<protein>
    <submittedName>
        <fullName evidence="2">Uncharacterized protein</fullName>
    </submittedName>
</protein>
<reference evidence="2 3" key="1">
    <citation type="submission" date="2013-11" db="EMBL/GenBank/DDBJ databases">
        <title>The Damaraland mole rat (Fukomys damarensis) genome and evolution of African mole rats.</title>
        <authorList>
            <person name="Gladyshev V.N."/>
            <person name="Fang X."/>
        </authorList>
    </citation>
    <scope>NUCLEOTIDE SEQUENCE [LARGE SCALE GENOMIC DNA]</scope>
    <source>
        <tissue evidence="2">Liver</tissue>
    </source>
</reference>
<gene>
    <name evidence="2" type="ORF">H920_11718</name>
</gene>
<sequence>MQALARAPAHTSEAWAHRPRPGAYPEAIRKRVQIPARSPSGWQQCIVRPQPGPHKDTSSLDAQVPARSPPRYTIGKYTQIPGSVHLDTSSWTEQTPAKGLPGKQQQRHVSQTEVHQDTIRIGTMVSSREKASLRLVEN</sequence>
<feature type="region of interest" description="Disordered" evidence="1">
    <location>
        <begin position="1"/>
        <end position="22"/>
    </location>
</feature>
<evidence type="ECO:0000313" key="2">
    <source>
        <dbReference type="EMBL" id="KFO26896.1"/>
    </source>
</evidence>
<name>A0A091DVR7_FUKDA</name>
<evidence type="ECO:0000313" key="3">
    <source>
        <dbReference type="Proteomes" id="UP000028990"/>
    </source>
</evidence>
<keyword evidence="3" id="KW-1185">Reference proteome</keyword>